<organism evidence="9 10">
    <name type="scientific">Candidatus Litorirhabdus singularis</name>
    <dbReference type="NCBI Taxonomy" id="2518993"/>
    <lineage>
        <taxon>Bacteria</taxon>
        <taxon>Pseudomonadati</taxon>
        <taxon>Pseudomonadota</taxon>
        <taxon>Gammaproteobacteria</taxon>
        <taxon>Cellvibrionales</taxon>
        <taxon>Halieaceae</taxon>
        <taxon>Candidatus Litorirhabdus</taxon>
    </lineage>
</organism>
<comment type="catalytic activity">
    <reaction evidence="7">
        <text>dITP + H2O = dIMP + diphosphate + H(+)</text>
        <dbReference type="Rhea" id="RHEA:28342"/>
        <dbReference type="ChEBI" id="CHEBI:15377"/>
        <dbReference type="ChEBI" id="CHEBI:15378"/>
        <dbReference type="ChEBI" id="CHEBI:33019"/>
        <dbReference type="ChEBI" id="CHEBI:61194"/>
        <dbReference type="ChEBI" id="CHEBI:61382"/>
        <dbReference type="EC" id="3.6.1.66"/>
    </reaction>
</comment>
<name>A0ABT3TCL6_9GAMM</name>
<dbReference type="RefSeq" id="WP_279244018.1">
    <property type="nucleotide sequence ID" value="NZ_SHNN01000001.1"/>
</dbReference>
<keyword evidence="6 7" id="KW-0546">Nucleotide metabolism</keyword>
<comment type="function">
    <text evidence="7">Pyrophosphatase that catalyzes the hydrolysis of nucleoside triphosphates to their monophosphate derivatives, with a high preference for the non-canonical purine nucleotides XTP (xanthosine triphosphate), dITP (deoxyinosine triphosphate) and ITP. Seems to function as a house-cleaning enzyme that removes non-canonical purine nucleotides from the nucleotide pool, thus preventing their incorporation into DNA/RNA and avoiding chromosomal lesions.</text>
</comment>
<feature type="active site" description="Proton acceptor" evidence="7">
    <location>
        <position position="76"/>
    </location>
</feature>
<keyword evidence="2 7" id="KW-0479">Metal-binding</keyword>
<protein>
    <recommendedName>
        <fullName evidence="7">dITP/XTP pyrophosphatase</fullName>
        <ecNumber evidence="7">3.6.1.66</ecNumber>
    </recommendedName>
    <alternativeName>
        <fullName evidence="7">Non-canonical purine NTP pyrophosphatase</fullName>
    </alternativeName>
    <alternativeName>
        <fullName evidence="7">Non-standard purine NTP pyrophosphatase</fullName>
    </alternativeName>
    <alternativeName>
        <fullName evidence="7">Nucleoside-triphosphate diphosphatase</fullName>
    </alternativeName>
    <alternativeName>
        <fullName evidence="7">Nucleoside-triphosphate pyrophosphatase</fullName>
        <shortName evidence="7">NTPase</shortName>
    </alternativeName>
</protein>
<evidence type="ECO:0000256" key="3">
    <source>
        <dbReference type="ARBA" id="ARBA00022741"/>
    </source>
</evidence>
<reference evidence="9" key="1">
    <citation type="submission" date="2019-02" db="EMBL/GenBank/DDBJ databases">
        <authorList>
            <person name="Li S.-H."/>
        </authorList>
    </citation>
    <scope>NUCLEOTIDE SEQUENCE</scope>
    <source>
        <strain evidence="9">IMCC14734</strain>
    </source>
</reference>
<feature type="binding site" evidence="7">
    <location>
        <begin position="15"/>
        <end position="20"/>
    </location>
    <ligand>
        <name>substrate</name>
    </ligand>
</feature>
<proteinExistence type="inferred from homology"/>
<comment type="catalytic activity">
    <reaction evidence="7">
        <text>ITP + H2O = IMP + diphosphate + H(+)</text>
        <dbReference type="Rhea" id="RHEA:29399"/>
        <dbReference type="ChEBI" id="CHEBI:15377"/>
        <dbReference type="ChEBI" id="CHEBI:15378"/>
        <dbReference type="ChEBI" id="CHEBI:33019"/>
        <dbReference type="ChEBI" id="CHEBI:58053"/>
        <dbReference type="ChEBI" id="CHEBI:61402"/>
        <dbReference type="EC" id="3.6.1.66"/>
    </reaction>
</comment>
<dbReference type="PANTHER" id="PTHR11067">
    <property type="entry name" value="INOSINE TRIPHOSPHATE PYROPHOSPHATASE/HAM1 PROTEIN"/>
    <property type="match status" value="1"/>
</dbReference>
<feature type="binding site" evidence="7">
    <location>
        <begin position="189"/>
        <end position="190"/>
    </location>
    <ligand>
        <name>substrate</name>
    </ligand>
</feature>
<dbReference type="EC" id="3.6.1.66" evidence="7"/>
<dbReference type="Proteomes" id="UP001143362">
    <property type="component" value="Unassembled WGS sequence"/>
</dbReference>
<feature type="binding site" evidence="7">
    <location>
        <begin position="161"/>
        <end position="164"/>
    </location>
    <ligand>
        <name>substrate</name>
    </ligand>
</feature>
<dbReference type="NCBIfam" id="TIGR00042">
    <property type="entry name" value="RdgB/HAM1 family non-canonical purine NTP pyrophosphatase"/>
    <property type="match status" value="1"/>
</dbReference>
<evidence type="ECO:0000313" key="9">
    <source>
        <dbReference type="EMBL" id="MCX2980037.1"/>
    </source>
</evidence>
<evidence type="ECO:0000313" key="10">
    <source>
        <dbReference type="Proteomes" id="UP001143362"/>
    </source>
</evidence>
<feature type="binding site" evidence="7">
    <location>
        <position position="76"/>
    </location>
    <ligand>
        <name>Mg(2+)</name>
        <dbReference type="ChEBI" id="CHEBI:18420"/>
    </ligand>
</feature>
<comment type="caution">
    <text evidence="7">Lacks conserved residue(s) required for the propagation of feature annotation.</text>
</comment>
<accession>A0ABT3TCL6</accession>
<dbReference type="SUPFAM" id="SSF52972">
    <property type="entry name" value="ITPase-like"/>
    <property type="match status" value="1"/>
</dbReference>
<keyword evidence="3 7" id="KW-0547">Nucleotide-binding</keyword>
<evidence type="ECO:0000256" key="6">
    <source>
        <dbReference type="ARBA" id="ARBA00023080"/>
    </source>
</evidence>
<evidence type="ECO:0000256" key="2">
    <source>
        <dbReference type="ARBA" id="ARBA00022723"/>
    </source>
</evidence>
<comment type="similarity">
    <text evidence="1 7 8">Belongs to the HAM1 NTPase family.</text>
</comment>
<dbReference type="CDD" id="cd00515">
    <property type="entry name" value="HAM1"/>
    <property type="match status" value="1"/>
</dbReference>
<comment type="cofactor">
    <cofactor evidence="7">
        <name>Mg(2+)</name>
        <dbReference type="ChEBI" id="CHEBI:18420"/>
    </cofactor>
    <text evidence="7">Binds 1 Mg(2+) ion per subunit.</text>
</comment>
<dbReference type="InterPro" id="IPR029001">
    <property type="entry name" value="ITPase-like_fam"/>
</dbReference>
<dbReference type="EMBL" id="SHNN01000001">
    <property type="protein sequence ID" value="MCX2980037.1"/>
    <property type="molecule type" value="Genomic_DNA"/>
</dbReference>
<dbReference type="InterPro" id="IPR002637">
    <property type="entry name" value="RdgB/HAM1"/>
</dbReference>
<keyword evidence="5 7" id="KW-0460">Magnesium</keyword>
<dbReference type="InterPro" id="IPR020922">
    <property type="entry name" value="dITP/XTP_pyrophosphatase"/>
</dbReference>
<evidence type="ECO:0000256" key="4">
    <source>
        <dbReference type="ARBA" id="ARBA00022801"/>
    </source>
</evidence>
<gene>
    <name evidence="9" type="primary">rdgB</name>
    <name evidence="9" type="ORF">EYC98_04060</name>
</gene>
<comment type="caution">
    <text evidence="9">The sequence shown here is derived from an EMBL/GenBank/DDBJ whole genome shotgun (WGS) entry which is preliminary data.</text>
</comment>
<comment type="subunit">
    <text evidence="7">Homodimer.</text>
</comment>
<evidence type="ECO:0000256" key="5">
    <source>
        <dbReference type="ARBA" id="ARBA00022842"/>
    </source>
</evidence>
<evidence type="ECO:0000256" key="7">
    <source>
        <dbReference type="HAMAP-Rule" id="MF_01405"/>
    </source>
</evidence>
<dbReference type="Pfam" id="PF01725">
    <property type="entry name" value="Ham1p_like"/>
    <property type="match status" value="1"/>
</dbReference>
<evidence type="ECO:0000256" key="1">
    <source>
        <dbReference type="ARBA" id="ARBA00008023"/>
    </source>
</evidence>
<keyword evidence="10" id="KW-1185">Reference proteome</keyword>
<evidence type="ECO:0000256" key="8">
    <source>
        <dbReference type="RuleBase" id="RU003781"/>
    </source>
</evidence>
<feature type="binding site" evidence="7">
    <location>
        <position position="77"/>
    </location>
    <ligand>
        <name>substrate</name>
    </ligand>
</feature>
<comment type="catalytic activity">
    <reaction evidence="7">
        <text>XTP + H2O = XMP + diphosphate + H(+)</text>
        <dbReference type="Rhea" id="RHEA:28610"/>
        <dbReference type="ChEBI" id="CHEBI:15377"/>
        <dbReference type="ChEBI" id="CHEBI:15378"/>
        <dbReference type="ChEBI" id="CHEBI:33019"/>
        <dbReference type="ChEBI" id="CHEBI:57464"/>
        <dbReference type="ChEBI" id="CHEBI:61314"/>
        <dbReference type="EC" id="3.6.1.66"/>
    </reaction>
</comment>
<dbReference type="PANTHER" id="PTHR11067:SF9">
    <property type="entry name" value="INOSINE TRIPHOSPHATE PYROPHOSPHATASE"/>
    <property type="match status" value="1"/>
</dbReference>
<feature type="binding site" evidence="7">
    <location>
        <position position="184"/>
    </location>
    <ligand>
        <name>substrate</name>
    </ligand>
</feature>
<sequence>MKSNSPAPAKIVLASGNKGKLKEFAELLTQWQCEVLPQSVFDTPEAAETEDSFVGNALLKAHNAAHHTGLPAIADDSGLEVDALDGAPGIFSARYAGESATDKDNNFKLLEALAGLPDSQRSARFRCVLVYVRHWQDPQPIICEGSWEGRIIEQPSGEQGFGYDPLFFLDEQGCTSAELPRALKNQLSHRGKAMQLLLAELHREYT</sequence>
<dbReference type="Gene3D" id="3.90.950.10">
    <property type="match status" value="1"/>
</dbReference>
<keyword evidence="4 7" id="KW-0378">Hydrolase</keyword>
<dbReference type="HAMAP" id="MF_01405">
    <property type="entry name" value="Non_canon_purine_NTPase"/>
    <property type="match status" value="1"/>
</dbReference>